<dbReference type="EMBL" id="JBELPZ010000009">
    <property type="protein sequence ID" value="MFL9844707.1"/>
    <property type="molecule type" value="Genomic_DNA"/>
</dbReference>
<comment type="caution">
    <text evidence="2">The sequence shown here is derived from an EMBL/GenBank/DDBJ whole genome shotgun (WGS) entry which is preliminary data.</text>
</comment>
<gene>
    <name evidence="2" type="ORF">ABS766_09775</name>
</gene>
<feature type="transmembrane region" description="Helical" evidence="1">
    <location>
        <begin position="42"/>
        <end position="59"/>
    </location>
</feature>
<sequence>MEGLITMGYIAGTIAVLQMAYSLRLRCRAVNMQDRCRYENRVIAWATVLFFSAITLICLA</sequence>
<feature type="transmembrane region" description="Helical" evidence="1">
    <location>
        <begin position="6"/>
        <end position="22"/>
    </location>
</feature>
<accession>A0ABW8YXN5</accession>
<dbReference type="Proteomes" id="UP001629156">
    <property type="component" value="Unassembled WGS sequence"/>
</dbReference>
<keyword evidence="1" id="KW-0812">Transmembrane</keyword>
<dbReference type="RefSeq" id="WP_408084961.1">
    <property type="nucleotide sequence ID" value="NZ_JBELPZ010000009.1"/>
</dbReference>
<keyword evidence="1" id="KW-1133">Transmembrane helix</keyword>
<evidence type="ECO:0000313" key="2">
    <source>
        <dbReference type="EMBL" id="MFL9844707.1"/>
    </source>
</evidence>
<evidence type="ECO:0000313" key="3">
    <source>
        <dbReference type="Proteomes" id="UP001629156"/>
    </source>
</evidence>
<name>A0ABW8YXN5_9FLAO</name>
<protein>
    <submittedName>
        <fullName evidence="2">Uncharacterized protein</fullName>
    </submittedName>
</protein>
<organism evidence="2 3">
    <name type="scientific">Flavobacterium rhizosphaerae</name>
    <dbReference type="NCBI Taxonomy" id="3163298"/>
    <lineage>
        <taxon>Bacteria</taxon>
        <taxon>Pseudomonadati</taxon>
        <taxon>Bacteroidota</taxon>
        <taxon>Flavobacteriia</taxon>
        <taxon>Flavobacteriales</taxon>
        <taxon>Flavobacteriaceae</taxon>
        <taxon>Flavobacterium</taxon>
    </lineage>
</organism>
<evidence type="ECO:0000256" key="1">
    <source>
        <dbReference type="SAM" id="Phobius"/>
    </source>
</evidence>
<proteinExistence type="predicted"/>
<keyword evidence="3" id="KW-1185">Reference proteome</keyword>
<keyword evidence="1" id="KW-0472">Membrane</keyword>
<reference evidence="2 3" key="1">
    <citation type="submission" date="2024-06" db="EMBL/GenBank/DDBJ databases">
        <authorList>
            <person name="Kaempfer P."/>
            <person name="Viver T."/>
        </authorList>
    </citation>
    <scope>NUCLEOTIDE SEQUENCE [LARGE SCALE GENOMIC DNA]</scope>
    <source>
        <strain evidence="2 3">ST-119</strain>
    </source>
</reference>